<dbReference type="EMBL" id="GGEC01082997">
    <property type="protein sequence ID" value="MBX63481.1"/>
    <property type="molecule type" value="Transcribed_RNA"/>
</dbReference>
<accession>A0A2P2Q925</accession>
<reference evidence="1" key="1">
    <citation type="submission" date="2018-02" db="EMBL/GenBank/DDBJ databases">
        <title>Rhizophora mucronata_Transcriptome.</title>
        <authorList>
            <person name="Meera S.P."/>
            <person name="Sreeshan A."/>
            <person name="Augustine A."/>
        </authorList>
    </citation>
    <scope>NUCLEOTIDE SEQUENCE</scope>
    <source>
        <tissue evidence="1">Leaf</tissue>
    </source>
</reference>
<proteinExistence type="predicted"/>
<dbReference type="GO" id="GO:0016301">
    <property type="term" value="F:kinase activity"/>
    <property type="evidence" value="ECO:0007669"/>
    <property type="project" value="UniProtKB-KW"/>
</dbReference>
<keyword evidence="1" id="KW-0418">Kinase</keyword>
<keyword evidence="1" id="KW-0808">Transferase</keyword>
<sequence length="28" mass="3122">MSNNPTKANTKVNATMKIIPRLCLDFLS</sequence>
<keyword evidence="1" id="KW-0812">Transmembrane</keyword>
<organism evidence="1">
    <name type="scientific">Rhizophora mucronata</name>
    <name type="common">Asiatic mangrove</name>
    <dbReference type="NCBI Taxonomy" id="61149"/>
    <lineage>
        <taxon>Eukaryota</taxon>
        <taxon>Viridiplantae</taxon>
        <taxon>Streptophyta</taxon>
        <taxon>Embryophyta</taxon>
        <taxon>Tracheophyta</taxon>
        <taxon>Spermatophyta</taxon>
        <taxon>Magnoliopsida</taxon>
        <taxon>eudicotyledons</taxon>
        <taxon>Gunneridae</taxon>
        <taxon>Pentapetalae</taxon>
        <taxon>rosids</taxon>
        <taxon>fabids</taxon>
        <taxon>Malpighiales</taxon>
        <taxon>Rhizophoraceae</taxon>
        <taxon>Rhizophora</taxon>
    </lineage>
</organism>
<name>A0A2P2Q925_RHIMU</name>
<dbReference type="AlphaFoldDB" id="A0A2P2Q925"/>
<evidence type="ECO:0000313" key="1">
    <source>
        <dbReference type="EMBL" id="MBX63481.1"/>
    </source>
</evidence>
<keyword evidence="1" id="KW-0472">Membrane</keyword>
<protein>
    <submittedName>
        <fullName evidence="1">Leucine-rich repeat transmembrane protein kinase</fullName>
    </submittedName>
</protein>